<dbReference type="InterPro" id="IPR029063">
    <property type="entry name" value="SAM-dependent_MTases_sf"/>
</dbReference>
<dbReference type="VEuPathDB" id="FungiDB:PV09_07286"/>
<dbReference type="Proteomes" id="UP000053259">
    <property type="component" value="Unassembled WGS sequence"/>
</dbReference>
<dbReference type="HOGENOM" id="CLU_052868_3_1_1"/>
<evidence type="ECO:0000256" key="2">
    <source>
        <dbReference type="ARBA" id="ARBA00022691"/>
    </source>
</evidence>
<evidence type="ECO:0000256" key="4">
    <source>
        <dbReference type="ARBA" id="ARBA00034521"/>
    </source>
</evidence>
<dbReference type="GeneID" id="27315259"/>
<keyword evidence="11" id="KW-1185">Reference proteome</keyword>
<dbReference type="Gene3D" id="3.40.50.150">
    <property type="entry name" value="Vaccinia Virus protein VP39"/>
    <property type="match status" value="1"/>
</dbReference>
<accession>A0A0D1YK38</accession>
<dbReference type="Pfam" id="PF13847">
    <property type="entry name" value="Methyltransf_31"/>
    <property type="match status" value="1"/>
</dbReference>
<feature type="domain" description="Methyltransferase" evidence="9">
    <location>
        <begin position="64"/>
        <end position="212"/>
    </location>
</feature>
<evidence type="ECO:0000256" key="1">
    <source>
        <dbReference type="ARBA" id="ARBA00022679"/>
    </source>
</evidence>
<keyword evidence="2" id="KW-0949">S-adenosyl-L-methionine</keyword>
<protein>
    <recommendedName>
        <fullName evidence="5">Arsenite methyltransferase</fullName>
        <ecNumber evidence="4">2.1.1.137</ecNumber>
    </recommendedName>
</protein>
<organism evidence="10 11">
    <name type="scientific">Verruconis gallopava</name>
    <dbReference type="NCBI Taxonomy" id="253628"/>
    <lineage>
        <taxon>Eukaryota</taxon>
        <taxon>Fungi</taxon>
        <taxon>Dikarya</taxon>
        <taxon>Ascomycota</taxon>
        <taxon>Pezizomycotina</taxon>
        <taxon>Dothideomycetes</taxon>
        <taxon>Pleosporomycetidae</taxon>
        <taxon>Venturiales</taxon>
        <taxon>Sympoventuriaceae</taxon>
        <taxon>Verruconis</taxon>
    </lineage>
</organism>
<dbReference type="AlphaFoldDB" id="A0A0D1YK38"/>
<evidence type="ECO:0000256" key="3">
    <source>
        <dbReference type="ARBA" id="ARBA00034487"/>
    </source>
</evidence>
<dbReference type="InterPro" id="IPR025714">
    <property type="entry name" value="Methyltranfer_dom"/>
</dbReference>
<dbReference type="InParanoid" id="A0A0D1YK38"/>
<dbReference type="RefSeq" id="XP_016211111.1">
    <property type="nucleotide sequence ID" value="XM_016361035.1"/>
</dbReference>
<evidence type="ECO:0000256" key="7">
    <source>
        <dbReference type="ARBA" id="ARBA00047943"/>
    </source>
</evidence>
<dbReference type="InterPro" id="IPR026669">
    <property type="entry name" value="Arsenite_MeTrfase-like"/>
</dbReference>
<comment type="similarity">
    <text evidence="3">Belongs to the methyltransferase superfamily. Arsenite methyltransferase family.</text>
</comment>
<dbReference type="GO" id="GO:0030791">
    <property type="term" value="F:arsenite methyltransferase activity"/>
    <property type="evidence" value="ECO:0007669"/>
    <property type="project" value="UniProtKB-EC"/>
</dbReference>
<comment type="catalytic activity">
    <reaction evidence="7">
        <text>arsenic triglutathione + 2 [thioredoxin]-dithiol + 2 S-adenosyl-L-methionine + H2O = dimethylarsinous acid + 2 [thioredoxin]-disulfide + 3 glutathione + 2 S-adenosyl-L-homocysteine + 2 H(+)</text>
        <dbReference type="Rhea" id="RHEA:69464"/>
        <dbReference type="Rhea" id="RHEA-COMP:10698"/>
        <dbReference type="Rhea" id="RHEA-COMP:10700"/>
        <dbReference type="ChEBI" id="CHEBI:15377"/>
        <dbReference type="ChEBI" id="CHEBI:15378"/>
        <dbReference type="ChEBI" id="CHEBI:23808"/>
        <dbReference type="ChEBI" id="CHEBI:29950"/>
        <dbReference type="ChEBI" id="CHEBI:50058"/>
        <dbReference type="ChEBI" id="CHEBI:57856"/>
        <dbReference type="ChEBI" id="CHEBI:57925"/>
        <dbReference type="ChEBI" id="CHEBI:59789"/>
        <dbReference type="ChEBI" id="CHEBI:183640"/>
        <dbReference type="EC" id="2.1.1.137"/>
    </reaction>
</comment>
<dbReference type="PANTHER" id="PTHR43675">
    <property type="entry name" value="ARSENITE METHYLTRANSFERASE"/>
    <property type="match status" value="1"/>
</dbReference>
<comment type="catalytic activity">
    <reaction evidence="6">
        <text>arsenic triglutathione + [thioredoxin]-dithiol + S-adenosyl-L-methionine + 2 H2O = methylarsonous acid + [thioredoxin]-disulfide + 3 glutathione + S-adenosyl-L-homocysteine + H(+)</text>
        <dbReference type="Rhea" id="RHEA:69460"/>
        <dbReference type="Rhea" id="RHEA-COMP:10698"/>
        <dbReference type="Rhea" id="RHEA-COMP:10700"/>
        <dbReference type="ChEBI" id="CHEBI:15377"/>
        <dbReference type="ChEBI" id="CHEBI:15378"/>
        <dbReference type="ChEBI" id="CHEBI:17826"/>
        <dbReference type="ChEBI" id="CHEBI:29950"/>
        <dbReference type="ChEBI" id="CHEBI:50058"/>
        <dbReference type="ChEBI" id="CHEBI:57856"/>
        <dbReference type="ChEBI" id="CHEBI:57925"/>
        <dbReference type="ChEBI" id="CHEBI:59789"/>
        <dbReference type="ChEBI" id="CHEBI:183640"/>
        <dbReference type="EC" id="2.1.1.137"/>
    </reaction>
</comment>
<gene>
    <name evidence="10" type="ORF">PV09_07286</name>
</gene>
<dbReference type="EMBL" id="KN847556">
    <property type="protein sequence ID" value="KIW01242.1"/>
    <property type="molecule type" value="Genomic_DNA"/>
</dbReference>
<sequence>MTDSNTIYKQVHEHYGSVARSARSEYSNVIAKAFGYSEEELSSIPADANLGLSCGNPIGIAGLREGETVIDLGSGAGFDVFLASKKVGSSGHAIGVDMNKDMLERARQNQSKLPDAGNVLFIEAKITSIPLDDNIADCITSNCVINLVPENEKPLVFAEIARLLKPGGRVAISDILARKPLPPGLRENVALYVGCVAGASTKDDYTGWLNDVGFKDITIVDAGSDLNVYIDAARTGQAKKHAVAGASGCCDNSCCDNGTAAETIASEYDLSGININEWAGSFKIFAVKC</sequence>
<name>A0A0D1YK38_9PEZI</name>
<dbReference type="CDD" id="cd02440">
    <property type="entry name" value="AdoMet_MTases"/>
    <property type="match status" value="1"/>
</dbReference>
<evidence type="ECO:0000256" key="6">
    <source>
        <dbReference type="ARBA" id="ARBA00047941"/>
    </source>
</evidence>
<dbReference type="STRING" id="253628.A0A0D1YK38"/>
<evidence type="ECO:0000313" key="11">
    <source>
        <dbReference type="Proteomes" id="UP000053259"/>
    </source>
</evidence>
<keyword evidence="1" id="KW-0808">Transferase</keyword>
<evidence type="ECO:0000313" key="10">
    <source>
        <dbReference type="EMBL" id="KIW01242.1"/>
    </source>
</evidence>
<comment type="catalytic activity">
    <reaction evidence="8">
        <text>arsenic triglutathione + 3 [thioredoxin]-dithiol + 3 S-adenosyl-L-methionine = trimethylarsine + 3 [thioredoxin]-disulfide + 3 glutathione + 3 S-adenosyl-L-homocysteine + 3 H(+)</text>
        <dbReference type="Rhea" id="RHEA:69432"/>
        <dbReference type="Rhea" id="RHEA-COMP:10698"/>
        <dbReference type="Rhea" id="RHEA-COMP:10700"/>
        <dbReference type="ChEBI" id="CHEBI:15378"/>
        <dbReference type="ChEBI" id="CHEBI:27130"/>
        <dbReference type="ChEBI" id="CHEBI:29950"/>
        <dbReference type="ChEBI" id="CHEBI:50058"/>
        <dbReference type="ChEBI" id="CHEBI:57856"/>
        <dbReference type="ChEBI" id="CHEBI:57925"/>
        <dbReference type="ChEBI" id="CHEBI:59789"/>
        <dbReference type="ChEBI" id="CHEBI:183640"/>
        <dbReference type="EC" id="2.1.1.137"/>
    </reaction>
</comment>
<dbReference type="EC" id="2.1.1.137" evidence="4"/>
<dbReference type="SUPFAM" id="SSF53335">
    <property type="entry name" value="S-adenosyl-L-methionine-dependent methyltransferases"/>
    <property type="match status" value="1"/>
</dbReference>
<dbReference type="OrthoDB" id="66144at2759"/>
<evidence type="ECO:0000256" key="8">
    <source>
        <dbReference type="ARBA" id="ARBA00048428"/>
    </source>
</evidence>
<dbReference type="PANTHER" id="PTHR43675:SF8">
    <property type="entry name" value="ARSENITE METHYLTRANSFERASE"/>
    <property type="match status" value="1"/>
</dbReference>
<evidence type="ECO:0000256" key="5">
    <source>
        <dbReference type="ARBA" id="ARBA00034545"/>
    </source>
</evidence>
<evidence type="ECO:0000259" key="9">
    <source>
        <dbReference type="Pfam" id="PF13847"/>
    </source>
</evidence>
<proteinExistence type="inferred from homology"/>
<reference evidence="10 11" key="1">
    <citation type="submission" date="2015-01" db="EMBL/GenBank/DDBJ databases">
        <title>The Genome Sequence of Ochroconis gallopava CBS43764.</title>
        <authorList>
            <consortium name="The Broad Institute Genomics Platform"/>
            <person name="Cuomo C."/>
            <person name="de Hoog S."/>
            <person name="Gorbushina A."/>
            <person name="Stielow B."/>
            <person name="Teixiera M."/>
            <person name="Abouelleil A."/>
            <person name="Chapman S.B."/>
            <person name="Priest M."/>
            <person name="Young S.K."/>
            <person name="Wortman J."/>
            <person name="Nusbaum C."/>
            <person name="Birren B."/>
        </authorList>
    </citation>
    <scope>NUCLEOTIDE SEQUENCE [LARGE SCALE GENOMIC DNA]</scope>
    <source>
        <strain evidence="10 11">CBS 43764</strain>
    </source>
</reference>